<dbReference type="SUPFAM" id="SSF50129">
    <property type="entry name" value="GroES-like"/>
    <property type="match status" value="1"/>
</dbReference>
<feature type="region of interest" description="C-terminal hotdog fold" evidence="11">
    <location>
        <begin position="444"/>
        <end position="571"/>
    </location>
</feature>
<evidence type="ECO:0000256" key="10">
    <source>
        <dbReference type="ARBA" id="ARBA00023268"/>
    </source>
</evidence>
<evidence type="ECO:0000256" key="11">
    <source>
        <dbReference type="PROSITE-ProRule" id="PRU01363"/>
    </source>
</evidence>
<dbReference type="PROSITE" id="PS52019">
    <property type="entry name" value="PKS_MFAS_DH"/>
    <property type="match status" value="1"/>
</dbReference>
<sequence length="1402" mass="155283">MGSQWASMAKDLMQMDVFRKSIEHCAEVLARVDFDLIDVLTRSTERTFDNMLYSFVSVSAVQVALTDLLKTLGIQPDGIIGHSAGELGAAYMDGCLTAEQTVLAAYWRGRSVLDTPDLPRGKMAAVGLSWEEIGGHLPADCYAVCHNSEDNCTVSGPVASMDAAILQLQAEGVFVREVGSGGYAFHSPYIEGAAPMLRRNLERLITEPKPRSQRWLSTSVKEQDWQTPESREASAGYFINNLISPVLFLQAIRHIPQNALIVEIALHGLFRAILRSLGPQIGYISPEISYPVSRGTPMLGSLVRLGPHPEVELPEVQGRPAVGTAVRGNWTCPRRRTPFLVGHTIDGRILFPATGYMTLAWMMLAQQQRLDYLRTSVLFEDIIFHRATILNAGTTVKLALNYFPGSSSFEICEGSSLVASGKLRLVTNVQQERLTLPALPGTAGSQKLSTNDIYKELRLRGYDYSGVFQGILEADIAAVTGRLQWAENWISFMDTMLQFRILSNDIRELYVPTGIERVLIDPLHHMELVKRHQQKLPVYWHRNISVVKCGGVEIHKMKTAQTQRRSGGQSAPTLERYRFVPNVQHLSQREEQQRSRSTALAVAIQLIVENSGCPIKLKGVELSPDPLHALELLELIEREPILVADLSVTSTSSTESELQAQLKEVGVKVIVKDLSAGAVEQQCHFVHAFDLLTKHSLKEMQNCVESLKAEGGFLLLEETASGYNLTGKDKLTKLQLLPVLEHFFGTDRVLILARKSPSHESRRSLVVSVTNTHFKWISDLKNALAKAQAEQKCLYLVAQGEPSSGALGLMNCLKREQGGNLARSTYAGRGSAPGSRLTRPSTPSSWPKDLAINVYRKGSWGTFRHLKIDSQQPLLPVEQAYVNTLVKGDLSSLRWIESPRTCQLPVQTGFEPCTVYYAPLNFRERDAGLRANWAWMHCPGDLAFQDCVLGLEFAGRDSQGRRIMAMVTAKSLATNCLANRNLLWEIPHNWSMEQAATVPVVYATVYYALVVRGQMKKGERILIHAGSGGVGQAAISVALAHGLTVFTTVGSKEKREFLLKRFPKLQERHIGNSRDTSFEQLVMTATHGEGVELVLNSLSEEKLQASIRCLALNGRFLEIGKFDLSNNTPMGMSVFLKNTSFHGILLDSVMEGEDEMQRLVARLVTEGIKSGAVLPLNTTMFADKEIEKAFRFMASGKHIGKVVIQVRHEEEQKSALPKLRQINAIARSYMHPEKSYILVGGLGGFGLELANWLVSRGARFLVLSSRSGVKTGYQALMIRRWHDRGVQVMIDTNDVTTAVGCQRLLESSDKLALVGGIFNLAAVLRDGLFEDQTSKNFEQVTAPKLLATQHLDRLSRGMCPALEYFICFSSLACGRGNLGQTNYGLANSSMERICEQRQSDEI</sequence>
<evidence type="ECO:0000256" key="4">
    <source>
        <dbReference type="ARBA" id="ARBA00022679"/>
    </source>
</evidence>
<dbReference type="eggNOG" id="KOG1202">
    <property type="taxonomic scope" value="Eukaryota"/>
</dbReference>
<feature type="domain" description="PKS/mFAS DH" evidence="13">
    <location>
        <begin position="308"/>
        <end position="571"/>
    </location>
</feature>
<evidence type="ECO:0000256" key="7">
    <source>
        <dbReference type="ARBA" id="ARBA00023002"/>
    </source>
</evidence>
<dbReference type="FunFam" id="3.40.50.720:FF:000209">
    <property type="entry name" value="Polyketide synthase Pks12"/>
    <property type="match status" value="1"/>
</dbReference>
<dbReference type="SUPFAM" id="SSF51735">
    <property type="entry name" value="NAD(P)-binding Rossmann-fold domains"/>
    <property type="match status" value="2"/>
</dbReference>
<dbReference type="SMART" id="SM00822">
    <property type="entry name" value="PKS_KR"/>
    <property type="match status" value="1"/>
</dbReference>
<dbReference type="Proteomes" id="UP000008744">
    <property type="component" value="Unassembled WGS sequence"/>
</dbReference>
<protein>
    <submittedName>
        <fullName evidence="14">GL18552</fullName>
    </submittedName>
</protein>
<dbReference type="SUPFAM" id="SSF52151">
    <property type="entry name" value="FabD/lysophospholipase-like"/>
    <property type="match status" value="1"/>
</dbReference>
<dbReference type="InterPro" id="IPR042104">
    <property type="entry name" value="PKS_dehydratase_sf"/>
</dbReference>
<dbReference type="UniPathway" id="UPA00094"/>
<dbReference type="Gene3D" id="3.90.180.10">
    <property type="entry name" value="Medium-chain alcohol dehydrogenases, catalytic domain"/>
    <property type="match status" value="1"/>
</dbReference>
<evidence type="ECO:0000256" key="5">
    <source>
        <dbReference type="ARBA" id="ARBA00022832"/>
    </source>
</evidence>
<dbReference type="InterPro" id="IPR020843">
    <property type="entry name" value="ER"/>
</dbReference>
<dbReference type="InterPro" id="IPR016036">
    <property type="entry name" value="Malonyl_transacylase_ACP-bd"/>
</dbReference>
<dbReference type="Pfam" id="PF00698">
    <property type="entry name" value="Acyl_transf_1"/>
    <property type="match status" value="1"/>
</dbReference>
<dbReference type="PhylomeDB" id="B4G6R5"/>
<feature type="region of interest" description="N-terminal hotdog fold" evidence="11">
    <location>
        <begin position="308"/>
        <end position="432"/>
    </location>
</feature>
<keyword evidence="8" id="KW-0443">Lipid metabolism</keyword>
<evidence type="ECO:0000256" key="8">
    <source>
        <dbReference type="ARBA" id="ARBA00023098"/>
    </source>
</evidence>
<dbReference type="InterPro" id="IPR001227">
    <property type="entry name" value="Ac_transferase_dom_sf"/>
</dbReference>
<gene>
    <name evidence="14" type="primary">Dper\GL18552</name>
    <name evidence="14" type="ORF">Dper_GL18552</name>
</gene>
<dbReference type="InterPro" id="IPR013968">
    <property type="entry name" value="PKS_KR"/>
</dbReference>
<dbReference type="InterPro" id="IPR049391">
    <property type="entry name" value="FAS_pseudo-KR"/>
</dbReference>
<dbReference type="InterPro" id="IPR049552">
    <property type="entry name" value="PKS_DH_N"/>
</dbReference>
<dbReference type="SMART" id="SM00829">
    <property type="entry name" value="PKS_ER"/>
    <property type="match status" value="1"/>
</dbReference>
<dbReference type="GO" id="GO:1902321">
    <property type="term" value="P:methyl-branched fatty acid biosynthetic process"/>
    <property type="evidence" value="ECO:0007669"/>
    <property type="project" value="EnsemblMetazoa"/>
</dbReference>
<evidence type="ECO:0000256" key="2">
    <source>
        <dbReference type="ARBA" id="ARBA00022516"/>
    </source>
</evidence>
<dbReference type="HOGENOM" id="CLU_000022_31_7_1"/>
<dbReference type="STRING" id="7234.B4G6R5"/>
<dbReference type="SUPFAM" id="SSF55048">
    <property type="entry name" value="Probable ACP-binding domain of malonyl-CoA ACP transacylase"/>
    <property type="match status" value="1"/>
</dbReference>
<keyword evidence="6" id="KW-0521">NADP</keyword>
<evidence type="ECO:0000256" key="3">
    <source>
        <dbReference type="ARBA" id="ARBA00022553"/>
    </source>
</evidence>
<dbReference type="InterPro" id="IPR036291">
    <property type="entry name" value="NAD(P)-bd_dom_sf"/>
</dbReference>
<dbReference type="CDD" id="cd05195">
    <property type="entry name" value="enoyl_red"/>
    <property type="match status" value="1"/>
</dbReference>
<dbReference type="PANTHER" id="PTHR43775">
    <property type="entry name" value="FATTY ACID SYNTHASE"/>
    <property type="match status" value="1"/>
</dbReference>
<dbReference type="Pfam" id="PF08659">
    <property type="entry name" value="KR"/>
    <property type="match status" value="1"/>
</dbReference>
<keyword evidence="5" id="KW-0276">Fatty acid metabolism</keyword>
<dbReference type="Pfam" id="PF00107">
    <property type="entry name" value="ADH_zinc_N"/>
    <property type="match status" value="1"/>
</dbReference>
<dbReference type="InterPro" id="IPR050091">
    <property type="entry name" value="PKS_NRPS_Biosynth_Enz"/>
</dbReference>
<feature type="active site" description="Proton acceptor; for dehydratase activity" evidence="11">
    <location>
        <position position="343"/>
    </location>
</feature>
<dbReference type="Gene3D" id="3.40.366.10">
    <property type="entry name" value="Malonyl-Coenzyme A Acyl Carrier Protein, domain 2"/>
    <property type="match status" value="1"/>
</dbReference>
<dbReference type="OMA" id="GAFHEIM"/>
<dbReference type="GO" id="GO:0071329">
    <property type="term" value="P:cellular response to sucrose stimulus"/>
    <property type="evidence" value="ECO:0007669"/>
    <property type="project" value="EnsemblMetazoa"/>
</dbReference>
<reference evidence="14 15" key="1">
    <citation type="journal article" date="2007" name="Nature">
        <title>Evolution of genes and genomes on the Drosophila phylogeny.</title>
        <authorList>
            <consortium name="Drosophila 12 Genomes Consortium"/>
            <person name="Clark A.G."/>
            <person name="Eisen M.B."/>
            <person name="Smith D.R."/>
            <person name="Bergman C.M."/>
            <person name="Oliver B."/>
            <person name="Markow T.A."/>
            <person name="Kaufman T.C."/>
            <person name="Kellis M."/>
            <person name="Gelbart W."/>
            <person name="Iyer V.N."/>
            <person name="Pollard D.A."/>
            <person name="Sackton T.B."/>
            <person name="Larracuente A.M."/>
            <person name="Singh N.D."/>
            <person name="Abad J.P."/>
            <person name="Abt D.N."/>
            <person name="Adryan B."/>
            <person name="Aguade M."/>
            <person name="Akashi H."/>
            <person name="Anderson W.W."/>
            <person name="Aquadro C.F."/>
            <person name="Ardell D.H."/>
            <person name="Arguello R."/>
            <person name="Artieri C.G."/>
            <person name="Barbash D.A."/>
            <person name="Barker D."/>
            <person name="Barsanti P."/>
            <person name="Batterham P."/>
            <person name="Batzoglou S."/>
            <person name="Begun D."/>
            <person name="Bhutkar A."/>
            <person name="Blanco E."/>
            <person name="Bosak S.A."/>
            <person name="Bradley R.K."/>
            <person name="Brand A.D."/>
            <person name="Brent M.R."/>
            <person name="Brooks A.N."/>
            <person name="Brown R.H."/>
            <person name="Butlin R.K."/>
            <person name="Caggese C."/>
            <person name="Calvi B.R."/>
            <person name="Bernardo de Carvalho A."/>
            <person name="Caspi A."/>
            <person name="Castrezana S."/>
            <person name="Celniker S.E."/>
            <person name="Chang J.L."/>
            <person name="Chapple C."/>
            <person name="Chatterji S."/>
            <person name="Chinwalla A."/>
            <person name="Civetta A."/>
            <person name="Clifton S.W."/>
            <person name="Comeron J.M."/>
            <person name="Costello J.C."/>
            <person name="Coyne J.A."/>
            <person name="Daub J."/>
            <person name="David R.G."/>
            <person name="Delcher A.L."/>
            <person name="Delehaunty K."/>
            <person name="Do C.B."/>
            <person name="Ebling H."/>
            <person name="Edwards K."/>
            <person name="Eickbush T."/>
            <person name="Evans J.D."/>
            <person name="Filipski A."/>
            <person name="Findeiss S."/>
            <person name="Freyhult E."/>
            <person name="Fulton L."/>
            <person name="Fulton R."/>
            <person name="Garcia A.C."/>
            <person name="Gardiner A."/>
            <person name="Garfield D.A."/>
            <person name="Garvin B.E."/>
            <person name="Gibson G."/>
            <person name="Gilbert D."/>
            <person name="Gnerre S."/>
            <person name="Godfrey J."/>
            <person name="Good R."/>
            <person name="Gotea V."/>
            <person name="Gravely B."/>
            <person name="Greenberg A.J."/>
            <person name="Griffiths-Jones S."/>
            <person name="Gross S."/>
            <person name="Guigo R."/>
            <person name="Gustafson E.A."/>
            <person name="Haerty W."/>
            <person name="Hahn M.W."/>
            <person name="Halligan D.L."/>
            <person name="Halpern A.L."/>
            <person name="Halter G.M."/>
            <person name="Han M.V."/>
            <person name="Heger A."/>
            <person name="Hillier L."/>
            <person name="Hinrichs A.S."/>
            <person name="Holmes I."/>
            <person name="Hoskins R.A."/>
            <person name="Hubisz M.J."/>
            <person name="Hultmark D."/>
            <person name="Huntley M.A."/>
            <person name="Jaffe D.B."/>
            <person name="Jagadeeshan S."/>
            <person name="Jeck W.R."/>
            <person name="Johnson J."/>
            <person name="Jones C.D."/>
            <person name="Jordan W.C."/>
            <person name="Karpen G.H."/>
            <person name="Kataoka E."/>
            <person name="Keightley P.D."/>
            <person name="Kheradpour P."/>
            <person name="Kirkness E.F."/>
            <person name="Koerich L.B."/>
            <person name="Kristiansen K."/>
            <person name="Kudrna D."/>
            <person name="Kulathinal R.J."/>
            <person name="Kumar S."/>
            <person name="Kwok R."/>
            <person name="Lander E."/>
            <person name="Langley C.H."/>
            <person name="Lapoint R."/>
            <person name="Lazzaro B.P."/>
            <person name="Lee S.J."/>
            <person name="Levesque L."/>
            <person name="Li R."/>
            <person name="Lin C.F."/>
            <person name="Lin M.F."/>
            <person name="Lindblad-Toh K."/>
            <person name="Llopart A."/>
            <person name="Long M."/>
            <person name="Low L."/>
            <person name="Lozovsky E."/>
            <person name="Lu J."/>
            <person name="Luo M."/>
            <person name="Machado C.A."/>
            <person name="Makalowski W."/>
            <person name="Marzo M."/>
            <person name="Matsuda M."/>
            <person name="Matzkin L."/>
            <person name="McAllister B."/>
            <person name="McBride C.S."/>
            <person name="McKernan B."/>
            <person name="McKernan K."/>
            <person name="Mendez-Lago M."/>
            <person name="Minx P."/>
            <person name="Mollenhauer M.U."/>
            <person name="Montooth K."/>
            <person name="Mount S.M."/>
            <person name="Mu X."/>
            <person name="Myers E."/>
            <person name="Negre B."/>
            <person name="Newfeld S."/>
            <person name="Nielsen R."/>
            <person name="Noor M.A."/>
            <person name="O'Grady P."/>
            <person name="Pachter L."/>
            <person name="Papaceit M."/>
            <person name="Parisi M.J."/>
            <person name="Parisi M."/>
            <person name="Parts L."/>
            <person name="Pedersen J.S."/>
            <person name="Pesole G."/>
            <person name="Phillippy A.M."/>
            <person name="Ponting C.P."/>
            <person name="Pop M."/>
            <person name="Porcelli D."/>
            <person name="Powell J.R."/>
            <person name="Prohaska S."/>
            <person name="Pruitt K."/>
            <person name="Puig M."/>
            <person name="Quesneville H."/>
            <person name="Ram K.R."/>
            <person name="Rand D."/>
            <person name="Rasmussen M.D."/>
            <person name="Reed L.K."/>
            <person name="Reenan R."/>
            <person name="Reily A."/>
            <person name="Remington K.A."/>
            <person name="Rieger T.T."/>
            <person name="Ritchie M.G."/>
            <person name="Robin C."/>
            <person name="Rogers Y.H."/>
            <person name="Rohde C."/>
            <person name="Rozas J."/>
            <person name="Rubenfield M.J."/>
            <person name="Ruiz A."/>
            <person name="Russo S."/>
            <person name="Salzberg S.L."/>
            <person name="Sanchez-Gracia A."/>
            <person name="Saranga D.J."/>
            <person name="Sato H."/>
            <person name="Schaeffer S.W."/>
            <person name="Schatz M.C."/>
            <person name="Schlenke T."/>
            <person name="Schwartz R."/>
            <person name="Segarra C."/>
            <person name="Singh R.S."/>
            <person name="Sirot L."/>
            <person name="Sirota M."/>
            <person name="Sisneros N.B."/>
            <person name="Smith C.D."/>
            <person name="Smith T.F."/>
            <person name="Spieth J."/>
            <person name="Stage D.E."/>
            <person name="Stark A."/>
            <person name="Stephan W."/>
            <person name="Strausberg R.L."/>
            <person name="Strempel S."/>
            <person name="Sturgill D."/>
            <person name="Sutton G."/>
            <person name="Sutton G.G."/>
            <person name="Tao W."/>
            <person name="Teichmann S."/>
            <person name="Tobari Y.N."/>
            <person name="Tomimura Y."/>
            <person name="Tsolas J.M."/>
            <person name="Valente V.L."/>
            <person name="Venter E."/>
            <person name="Venter J.C."/>
            <person name="Vicario S."/>
            <person name="Vieira F.G."/>
            <person name="Vilella A.J."/>
            <person name="Villasante A."/>
            <person name="Walenz B."/>
            <person name="Wang J."/>
            <person name="Wasserman M."/>
            <person name="Watts T."/>
            <person name="Wilson D."/>
            <person name="Wilson R.K."/>
            <person name="Wing R.A."/>
            <person name="Wolfner M.F."/>
            <person name="Wong A."/>
            <person name="Wong G.K."/>
            <person name="Wu C.I."/>
            <person name="Wu G."/>
            <person name="Yamamoto D."/>
            <person name="Yang H.P."/>
            <person name="Yang S.P."/>
            <person name="Yorke J.A."/>
            <person name="Yoshida K."/>
            <person name="Zdobnov E."/>
            <person name="Zhang P."/>
            <person name="Zhang Y."/>
            <person name="Zimin A.V."/>
            <person name="Baldwin J."/>
            <person name="Abdouelleil A."/>
            <person name="Abdulkadir J."/>
            <person name="Abebe A."/>
            <person name="Abera B."/>
            <person name="Abreu J."/>
            <person name="Acer S.C."/>
            <person name="Aftuck L."/>
            <person name="Alexander A."/>
            <person name="An P."/>
            <person name="Anderson E."/>
            <person name="Anderson S."/>
            <person name="Arachi H."/>
            <person name="Azer M."/>
            <person name="Bachantsang P."/>
            <person name="Barry A."/>
            <person name="Bayul T."/>
            <person name="Berlin A."/>
            <person name="Bessette D."/>
            <person name="Bloom T."/>
            <person name="Blye J."/>
            <person name="Boguslavskiy L."/>
            <person name="Bonnet C."/>
            <person name="Boukhgalter B."/>
            <person name="Bourzgui I."/>
            <person name="Brown A."/>
            <person name="Cahill P."/>
            <person name="Channer S."/>
            <person name="Cheshatsang Y."/>
            <person name="Chuda L."/>
            <person name="Citroen M."/>
            <person name="Collymore A."/>
            <person name="Cooke P."/>
            <person name="Costello M."/>
            <person name="D'Aco K."/>
            <person name="Daza R."/>
            <person name="De Haan G."/>
            <person name="DeGray S."/>
            <person name="DeMaso C."/>
            <person name="Dhargay N."/>
            <person name="Dooley K."/>
            <person name="Dooley E."/>
            <person name="Doricent M."/>
            <person name="Dorje P."/>
            <person name="Dorjee K."/>
            <person name="Dupes A."/>
            <person name="Elong R."/>
            <person name="Falk J."/>
            <person name="Farina A."/>
            <person name="Faro S."/>
            <person name="Ferguson D."/>
            <person name="Fisher S."/>
            <person name="Foley C.D."/>
            <person name="Franke A."/>
            <person name="Friedrich D."/>
            <person name="Gadbois L."/>
            <person name="Gearin G."/>
            <person name="Gearin C.R."/>
            <person name="Giannoukos G."/>
            <person name="Goode T."/>
            <person name="Graham J."/>
            <person name="Grandbois E."/>
            <person name="Grewal S."/>
            <person name="Gyaltsen K."/>
            <person name="Hafez N."/>
            <person name="Hagos B."/>
            <person name="Hall J."/>
            <person name="Henson C."/>
            <person name="Hollinger A."/>
            <person name="Honan T."/>
            <person name="Huard M.D."/>
            <person name="Hughes L."/>
            <person name="Hurhula B."/>
            <person name="Husby M.E."/>
            <person name="Kamat A."/>
            <person name="Kanga B."/>
            <person name="Kashin S."/>
            <person name="Khazanovich D."/>
            <person name="Kisner P."/>
            <person name="Lance K."/>
            <person name="Lara M."/>
            <person name="Lee W."/>
            <person name="Lennon N."/>
            <person name="Letendre F."/>
            <person name="LeVine R."/>
            <person name="Lipovsky A."/>
            <person name="Liu X."/>
            <person name="Liu J."/>
            <person name="Liu S."/>
            <person name="Lokyitsang T."/>
            <person name="Lokyitsang Y."/>
            <person name="Lubonja R."/>
            <person name="Lui A."/>
            <person name="MacDonald P."/>
            <person name="Magnisalis V."/>
            <person name="Maru K."/>
            <person name="Matthews C."/>
            <person name="McCusker W."/>
            <person name="McDonough S."/>
            <person name="Mehta T."/>
            <person name="Meldrim J."/>
            <person name="Meneus L."/>
            <person name="Mihai O."/>
            <person name="Mihalev A."/>
            <person name="Mihova T."/>
            <person name="Mittelman R."/>
            <person name="Mlenga V."/>
            <person name="Montmayeur A."/>
            <person name="Mulrain L."/>
            <person name="Navidi A."/>
            <person name="Naylor J."/>
            <person name="Negash T."/>
            <person name="Nguyen T."/>
            <person name="Nguyen N."/>
            <person name="Nicol R."/>
            <person name="Norbu C."/>
            <person name="Norbu N."/>
            <person name="Novod N."/>
            <person name="O'Neill B."/>
            <person name="Osman S."/>
            <person name="Markiewicz E."/>
            <person name="Oyono O.L."/>
            <person name="Patti C."/>
            <person name="Phunkhang P."/>
            <person name="Pierre F."/>
            <person name="Priest M."/>
            <person name="Raghuraman S."/>
            <person name="Rege F."/>
            <person name="Reyes R."/>
            <person name="Rise C."/>
            <person name="Rogov P."/>
            <person name="Ross K."/>
            <person name="Ryan E."/>
            <person name="Settipalli S."/>
            <person name="Shea T."/>
            <person name="Sherpa N."/>
            <person name="Shi L."/>
            <person name="Shih D."/>
            <person name="Sparrow T."/>
            <person name="Spaulding J."/>
            <person name="Stalker J."/>
            <person name="Stange-Thomann N."/>
            <person name="Stavropoulos S."/>
            <person name="Stone C."/>
            <person name="Strader C."/>
            <person name="Tesfaye S."/>
            <person name="Thomson T."/>
            <person name="Thoulutsang Y."/>
            <person name="Thoulutsang D."/>
            <person name="Topham K."/>
            <person name="Topping I."/>
            <person name="Tsamla T."/>
            <person name="Vassiliev H."/>
            <person name="Vo A."/>
            <person name="Wangchuk T."/>
            <person name="Wangdi T."/>
            <person name="Weiand M."/>
            <person name="Wilkinson J."/>
            <person name="Wilson A."/>
            <person name="Yadav S."/>
            <person name="Young G."/>
            <person name="Yu Q."/>
            <person name="Zembek L."/>
            <person name="Zhong D."/>
            <person name="Zimmer A."/>
            <person name="Zwirko Z."/>
            <person name="Jaffe D.B."/>
            <person name="Alvarez P."/>
            <person name="Brockman W."/>
            <person name="Butler J."/>
            <person name="Chin C."/>
            <person name="Gnerre S."/>
            <person name="Grabherr M."/>
            <person name="Kleber M."/>
            <person name="Mauceli E."/>
            <person name="MacCallum I."/>
        </authorList>
    </citation>
    <scope>NUCLEOTIDE SEQUENCE [LARGE SCALE GENOMIC DNA]</scope>
    <source>
        <strain evidence="15">MSH-3 / Tucson 14011-0111.49</strain>
    </source>
</reference>
<keyword evidence="3" id="KW-0597">Phosphoprotein</keyword>
<evidence type="ECO:0000313" key="14">
    <source>
        <dbReference type="EMBL" id="EDW29179.1"/>
    </source>
</evidence>
<feature type="active site" description="Proton donor; for dehydratase activity" evidence="11">
    <location>
        <position position="494"/>
    </location>
</feature>
<accession>B4G6R5</accession>
<dbReference type="SMART" id="SM00826">
    <property type="entry name" value="PKS_DH"/>
    <property type="match status" value="1"/>
</dbReference>
<dbReference type="InterPro" id="IPR049900">
    <property type="entry name" value="PKS_mFAS_DH"/>
</dbReference>
<evidence type="ECO:0000256" key="6">
    <source>
        <dbReference type="ARBA" id="ARBA00022857"/>
    </source>
</evidence>
<proteinExistence type="predicted"/>
<dbReference type="Pfam" id="PF21089">
    <property type="entry name" value="PKS_DH_N"/>
    <property type="match status" value="1"/>
</dbReference>
<evidence type="ECO:0000256" key="12">
    <source>
        <dbReference type="SAM" id="MobiDB-lite"/>
    </source>
</evidence>
<evidence type="ECO:0000259" key="13">
    <source>
        <dbReference type="PROSITE" id="PS52019"/>
    </source>
</evidence>
<dbReference type="EMBL" id="CH479180">
    <property type="protein sequence ID" value="EDW29179.1"/>
    <property type="molecule type" value="Genomic_DNA"/>
</dbReference>
<dbReference type="SMART" id="SM00827">
    <property type="entry name" value="PKS_AT"/>
    <property type="match status" value="1"/>
</dbReference>
<dbReference type="GO" id="GO:0006723">
    <property type="term" value="P:cuticle hydrocarbon biosynthetic process"/>
    <property type="evidence" value="ECO:0007669"/>
    <property type="project" value="EnsemblMetazoa"/>
</dbReference>
<dbReference type="InterPro" id="IPR020807">
    <property type="entry name" value="PKS_DH"/>
</dbReference>
<keyword evidence="15" id="KW-1185">Reference proteome</keyword>
<dbReference type="OrthoDB" id="329835at2759"/>
<dbReference type="GO" id="GO:0004312">
    <property type="term" value="F:fatty acid synthase activity"/>
    <property type="evidence" value="ECO:0007669"/>
    <property type="project" value="EnsemblMetazoa"/>
</dbReference>
<dbReference type="Pfam" id="PF21149">
    <property type="entry name" value="FAS_pseudo-KR"/>
    <property type="match status" value="1"/>
</dbReference>
<keyword evidence="4" id="KW-0808">Transferase</keyword>
<dbReference type="Gene3D" id="3.40.50.720">
    <property type="entry name" value="NAD(P)-binding Rossmann-like Domain"/>
    <property type="match status" value="1"/>
</dbReference>
<dbReference type="InterPro" id="IPR014043">
    <property type="entry name" value="Acyl_transferase_dom"/>
</dbReference>
<dbReference type="InterPro" id="IPR011032">
    <property type="entry name" value="GroES-like_sf"/>
</dbReference>
<dbReference type="InterPro" id="IPR057326">
    <property type="entry name" value="KR_dom"/>
</dbReference>
<keyword evidence="7" id="KW-0560">Oxidoreductase</keyword>
<evidence type="ECO:0000313" key="15">
    <source>
        <dbReference type="Proteomes" id="UP000008744"/>
    </source>
</evidence>
<evidence type="ECO:0000256" key="9">
    <source>
        <dbReference type="ARBA" id="ARBA00023160"/>
    </source>
</evidence>
<dbReference type="InterPro" id="IPR013149">
    <property type="entry name" value="ADH-like_C"/>
</dbReference>
<feature type="region of interest" description="Disordered" evidence="12">
    <location>
        <begin position="825"/>
        <end position="844"/>
    </location>
</feature>
<keyword evidence="1" id="KW-0596">Phosphopantetheine</keyword>
<keyword evidence="9" id="KW-0275">Fatty acid biosynthesis</keyword>
<dbReference type="FunFam" id="3.90.180.10:FF:000015">
    <property type="entry name" value="Fatty acid synthase"/>
    <property type="match status" value="1"/>
</dbReference>
<organism evidence="15">
    <name type="scientific">Drosophila persimilis</name>
    <name type="common">Fruit fly</name>
    <dbReference type="NCBI Taxonomy" id="7234"/>
    <lineage>
        <taxon>Eukaryota</taxon>
        <taxon>Metazoa</taxon>
        <taxon>Ecdysozoa</taxon>
        <taxon>Arthropoda</taxon>
        <taxon>Hexapoda</taxon>
        <taxon>Insecta</taxon>
        <taxon>Pterygota</taxon>
        <taxon>Neoptera</taxon>
        <taxon>Endopterygota</taxon>
        <taxon>Diptera</taxon>
        <taxon>Brachycera</taxon>
        <taxon>Muscomorpha</taxon>
        <taxon>Ephydroidea</taxon>
        <taxon>Drosophilidae</taxon>
        <taxon>Drosophila</taxon>
        <taxon>Sophophora</taxon>
    </lineage>
</organism>
<keyword evidence="2" id="KW-0444">Lipid biosynthesis</keyword>
<evidence type="ECO:0000256" key="1">
    <source>
        <dbReference type="ARBA" id="ARBA00022450"/>
    </source>
</evidence>
<name>B4G6R5_DROPE</name>
<dbReference type="PANTHER" id="PTHR43775:SF7">
    <property type="entry name" value="FATTY ACID SYNTHASE"/>
    <property type="match status" value="1"/>
</dbReference>
<dbReference type="GO" id="GO:0016491">
    <property type="term" value="F:oxidoreductase activity"/>
    <property type="evidence" value="ECO:0007669"/>
    <property type="project" value="UniProtKB-KW"/>
</dbReference>
<keyword evidence="10" id="KW-0511">Multifunctional enzyme</keyword>
<dbReference type="Gene3D" id="3.10.129.110">
    <property type="entry name" value="Polyketide synthase dehydratase"/>
    <property type="match status" value="1"/>
</dbReference>
<dbReference type="InterPro" id="IPR016035">
    <property type="entry name" value="Acyl_Trfase/lysoPLipase"/>
</dbReference>